<feature type="transmembrane region" description="Helical" evidence="2">
    <location>
        <begin position="139"/>
        <end position="158"/>
    </location>
</feature>
<proteinExistence type="predicted"/>
<dbReference type="Proteomes" id="UP000005580">
    <property type="component" value="Unassembled WGS sequence"/>
</dbReference>
<keyword evidence="2" id="KW-1133">Transmembrane helix</keyword>
<gene>
    <name evidence="3" type="primary">cobC</name>
    <name evidence="3" type="ORF">HMPREF0663_10975</name>
</gene>
<dbReference type="AlphaFoldDB" id="E7RP74"/>
<dbReference type="NCBIfam" id="TIGR03162">
    <property type="entry name" value="ribazole_cobC"/>
    <property type="match status" value="1"/>
</dbReference>
<dbReference type="Pfam" id="PF00300">
    <property type="entry name" value="His_Phos_1"/>
    <property type="match status" value="1"/>
</dbReference>
<keyword evidence="4" id="KW-1185">Reference proteome</keyword>
<dbReference type="InterPro" id="IPR029033">
    <property type="entry name" value="His_PPase_superfam"/>
</dbReference>
<dbReference type="CDD" id="cd07067">
    <property type="entry name" value="HP_PGM_like"/>
    <property type="match status" value="1"/>
</dbReference>
<keyword evidence="2" id="KW-0812">Transmembrane</keyword>
<dbReference type="GO" id="GO:0005737">
    <property type="term" value="C:cytoplasm"/>
    <property type="evidence" value="ECO:0007669"/>
    <property type="project" value="TreeGrafter"/>
</dbReference>
<organism evidence="3 4">
    <name type="scientific">Hoylesella oralis ATCC 33269</name>
    <dbReference type="NCBI Taxonomy" id="873533"/>
    <lineage>
        <taxon>Bacteria</taxon>
        <taxon>Pseudomonadati</taxon>
        <taxon>Bacteroidota</taxon>
        <taxon>Bacteroidia</taxon>
        <taxon>Bacteroidales</taxon>
        <taxon>Prevotellaceae</taxon>
        <taxon>Hoylesella</taxon>
    </lineage>
</organism>
<dbReference type="InterPro" id="IPR050275">
    <property type="entry name" value="PGM_Phosphatase"/>
</dbReference>
<keyword evidence="3" id="KW-0378">Hydrolase</keyword>
<dbReference type="RefSeq" id="WP_004368200.1">
    <property type="nucleotide sequence ID" value="NZ_GL833116.1"/>
</dbReference>
<evidence type="ECO:0000313" key="3">
    <source>
        <dbReference type="EMBL" id="EFZ37517.1"/>
    </source>
</evidence>
<dbReference type="EMBL" id="AEPE02000003">
    <property type="protein sequence ID" value="EFZ37517.1"/>
    <property type="molecule type" value="Genomic_DNA"/>
</dbReference>
<dbReference type="InterPro" id="IPR013078">
    <property type="entry name" value="His_Pase_superF_clade-1"/>
</dbReference>
<dbReference type="EC" id="3.1.3.73" evidence="1"/>
<dbReference type="STRING" id="28134.SAMN05444288_1805"/>
<dbReference type="Gene3D" id="3.40.50.1240">
    <property type="entry name" value="Phosphoglycerate mutase-like"/>
    <property type="match status" value="1"/>
</dbReference>
<dbReference type="GO" id="GO:0009236">
    <property type="term" value="P:cobalamin biosynthetic process"/>
    <property type="evidence" value="ECO:0007669"/>
    <property type="project" value="UniProtKB-UniRule"/>
</dbReference>
<sequence length="178" mass="20209">MKVVLIRHTRVDVPKGTCYGWSDVPVAETFVQEAAVTKAKLQRYPAFDAVYSSPLSRAHRLATFCGYPNAIIDNRLKEINMGDWEMQLYDDIEKKDPAIHAWFDDYMHLAATNGESFPMVYRRVSCFLEELRGKPYERVAVFAHGGVLICAGIFGGLFTEEHAFEHLVDYGGIEEIDI</sequence>
<comment type="caution">
    <text evidence="3">The sequence shown here is derived from an EMBL/GenBank/DDBJ whole genome shotgun (WGS) entry which is preliminary data.</text>
</comment>
<keyword evidence="2" id="KW-0472">Membrane</keyword>
<protein>
    <recommendedName>
        <fullName evidence="1">Alpha-ribazole phosphatase</fullName>
        <ecNumber evidence="1">3.1.3.73</ecNumber>
    </recommendedName>
</protein>
<dbReference type="eggNOG" id="COG0406">
    <property type="taxonomic scope" value="Bacteria"/>
</dbReference>
<evidence type="ECO:0000256" key="2">
    <source>
        <dbReference type="SAM" id="Phobius"/>
    </source>
</evidence>
<dbReference type="SUPFAM" id="SSF53254">
    <property type="entry name" value="Phosphoglycerate mutase-like"/>
    <property type="match status" value="1"/>
</dbReference>
<reference evidence="3" key="1">
    <citation type="submission" date="2011-01" db="EMBL/GenBank/DDBJ databases">
        <authorList>
            <person name="Muzny D."/>
            <person name="Qin X."/>
            <person name="Buhay C."/>
            <person name="Dugan-Rocha S."/>
            <person name="Ding Y."/>
            <person name="Chen G."/>
            <person name="Hawes A."/>
            <person name="Holder M."/>
            <person name="Jhangiani S."/>
            <person name="Johnson A."/>
            <person name="Khan Z."/>
            <person name="Li Z."/>
            <person name="Liu W."/>
            <person name="Liu X."/>
            <person name="Perez L."/>
            <person name="Shen H."/>
            <person name="Wang Q."/>
            <person name="Watt J."/>
            <person name="Xi L."/>
            <person name="Xin Y."/>
            <person name="Zhou J."/>
            <person name="Deng J."/>
            <person name="Jiang H."/>
            <person name="Liu Y."/>
            <person name="Qu J."/>
            <person name="Song X.-Z."/>
            <person name="Zhang L."/>
            <person name="Villasana D."/>
            <person name="Johnson A."/>
            <person name="Liu J."/>
            <person name="Liyanage D."/>
            <person name="Lorensuhewa L."/>
            <person name="Robinson T."/>
            <person name="Song A."/>
            <person name="Song B.-B."/>
            <person name="Dinh H."/>
            <person name="Thornton R."/>
            <person name="Coyle M."/>
            <person name="Francisco L."/>
            <person name="Jackson L."/>
            <person name="Javaid M."/>
            <person name="Korchina V."/>
            <person name="Kovar C."/>
            <person name="Mata R."/>
            <person name="Mathew T."/>
            <person name="Ngo R."/>
            <person name="Nguyen L."/>
            <person name="Nguyen N."/>
            <person name="Okwuonu G."/>
            <person name="Ongeri F."/>
            <person name="Pham C."/>
            <person name="Simmons D."/>
            <person name="Wilczek-Boney K."/>
            <person name="Hale W."/>
            <person name="Jakkamsetti A."/>
            <person name="Pham P."/>
            <person name="Ruth R."/>
            <person name="San Lucas F."/>
            <person name="Warren J."/>
            <person name="Zhang J."/>
            <person name="Zhao Z."/>
            <person name="Zhou C."/>
            <person name="Zhu D."/>
            <person name="Lee S."/>
            <person name="Bess C."/>
            <person name="Blankenburg K."/>
            <person name="Forbes L."/>
            <person name="Fu Q."/>
            <person name="Gubbala S."/>
            <person name="Hirani K."/>
            <person name="Jayaseelan J.C."/>
            <person name="Lara F."/>
            <person name="Munidasa M."/>
            <person name="Palculict T."/>
            <person name="Patil S."/>
            <person name="Pu L.-L."/>
            <person name="Saada N."/>
            <person name="Tang L."/>
            <person name="Weissenberger G."/>
            <person name="Zhu Y."/>
            <person name="Hemphill L."/>
            <person name="Shang Y."/>
            <person name="Youmans B."/>
            <person name="Ayvaz T."/>
            <person name="Ross M."/>
            <person name="Santibanez J."/>
            <person name="Aqrawi P."/>
            <person name="Gross S."/>
            <person name="Joshi V."/>
            <person name="Fowler G."/>
            <person name="Nazareth L."/>
            <person name="Reid J."/>
            <person name="Worley K."/>
            <person name="Petrosino J."/>
            <person name="Highlander S."/>
            <person name="Gibbs R."/>
        </authorList>
    </citation>
    <scope>NUCLEOTIDE SEQUENCE [LARGE SCALE GENOMIC DNA]</scope>
    <source>
        <strain evidence="3">ATCC 33269</strain>
    </source>
</reference>
<dbReference type="PANTHER" id="PTHR48100:SF59">
    <property type="entry name" value="ADENOSYLCOBALAMIN_ALPHA-RIBAZOLE PHOSPHATASE"/>
    <property type="match status" value="1"/>
</dbReference>
<dbReference type="HOGENOM" id="CLU_033323_8_3_10"/>
<dbReference type="GO" id="GO:0043755">
    <property type="term" value="F:alpha-ribazole phosphatase activity"/>
    <property type="evidence" value="ECO:0007669"/>
    <property type="project" value="UniProtKB-UniRule"/>
</dbReference>
<dbReference type="SMART" id="SM00855">
    <property type="entry name" value="PGAM"/>
    <property type="match status" value="1"/>
</dbReference>
<evidence type="ECO:0000256" key="1">
    <source>
        <dbReference type="NCBIfam" id="TIGR03162"/>
    </source>
</evidence>
<dbReference type="PANTHER" id="PTHR48100">
    <property type="entry name" value="BROAD-SPECIFICITY PHOSPHATASE YOR283W-RELATED"/>
    <property type="match status" value="1"/>
</dbReference>
<dbReference type="InterPro" id="IPR017578">
    <property type="entry name" value="Ribazole_CobC"/>
</dbReference>
<evidence type="ECO:0000313" key="4">
    <source>
        <dbReference type="Proteomes" id="UP000005580"/>
    </source>
</evidence>
<accession>E7RP74</accession>
<name>E7RP74_9BACT</name>